<evidence type="ECO:0000313" key="5">
    <source>
        <dbReference type="EMBL" id="BDX04782.1"/>
    </source>
</evidence>
<dbReference type="InterPro" id="IPR016032">
    <property type="entry name" value="Sig_transdc_resp-reg_C-effctor"/>
</dbReference>
<feature type="transmembrane region" description="Helical" evidence="3">
    <location>
        <begin position="121"/>
        <end position="139"/>
    </location>
</feature>
<dbReference type="InterPro" id="IPR001867">
    <property type="entry name" value="OmpR/PhoB-type_DNA-bd"/>
</dbReference>
<evidence type="ECO:0000256" key="3">
    <source>
        <dbReference type="SAM" id="Phobius"/>
    </source>
</evidence>
<keyword evidence="3" id="KW-0472">Membrane</keyword>
<keyword evidence="1 2" id="KW-0238">DNA-binding</keyword>
<evidence type="ECO:0000313" key="6">
    <source>
        <dbReference type="Proteomes" id="UP001333710"/>
    </source>
</evidence>
<dbReference type="Gene3D" id="1.10.10.10">
    <property type="entry name" value="Winged helix-like DNA-binding domain superfamily/Winged helix DNA-binding domain"/>
    <property type="match status" value="1"/>
</dbReference>
<sequence>MIFKIAHFELNTDTRELVDGERKQLIRPKTMALLLYLMERQGALVTKSQLLEEVWDDVTVHEGVIFQSIREIRTLFGDLSVVQNHPRKGYQWLIPVQRRESPAAVANNFDESGPVISKKGVVAALFFAVIVVVAIAWHFTPMTPQTLLQLSVQNRIDRNDLDLLQQEKIAAFAANLQQSLTDIEVSTANLEPPPIDSVSTNAKNWALDIKLYGDIYDFKLVYSLKNHELTISNAILSYSLEDAFAALNDQVTHIVQGHINKQQQQWSEFVEVVTAFETDWEMALPKLKQFVSRFPDNIEAQLMLSRLLLWQSQQETALHYCEQALSNPKLTSSQQARFQLLKAQALYPGSAPNALLAIKQGLTLAVEKDAWLVRAELEELQGDMLRQQGDVVVALRSYLKAQSIYDEINLPVNAAGLKLKLSGLHLDMGQLAMAQRFYQQARQEIQSREMSFLYGQLEEYARLIEPQIQGLQN</sequence>
<dbReference type="PROSITE" id="PS51755">
    <property type="entry name" value="OMPR_PHOB"/>
    <property type="match status" value="1"/>
</dbReference>
<dbReference type="GO" id="GO:0006355">
    <property type="term" value="P:regulation of DNA-templated transcription"/>
    <property type="evidence" value="ECO:0007669"/>
    <property type="project" value="InterPro"/>
</dbReference>
<evidence type="ECO:0000259" key="4">
    <source>
        <dbReference type="PROSITE" id="PS51755"/>
    </source>
</evidence>
<evidence type="ECO:0000256" key="2">
    <source>
        <dbReference type="PROSITE-ProRule" id="PRU01091"/>
    </source>
</evidence>
<keyword evidence="6" id="KW-1185">Reference proteome</keyword>
<dbReference type="Proteomes" id="UP001333710">
    <property type="component" value="Chromosome"/>
</dbReference>
<dbReference type="RefSeq" id="WP_338290623.1">
    <property type="nucleotide sequence ID" value="NZ_AP027272.1"/>
</dbReference>
<dbReference type="SMART" id="SM00862">
    <property type="entry name" value="Trans_reg_C"/>
    <property type="match status" value="1"/>
</dbReference>
<gene>
    <name evidence="5" type="ORF">MACH26_03030</name>
</gene>
<dbReference type="Pfam" id="PF00486">
    <property type="entry name" value="Trans_reg_C"/>
    <property type="match status" value="1"/>
</dbReference>
<dbReference type="AlphaFoldDB" id="A0AA48HLQ0"/>
<keyword evidence="3" id="KW-0812">Transmembrane</keyword>
<dbReference type="SUPFAM" id="SSF48452">
    <property type="entry name" value="TPR-like"/>
    <property type="match status" value="1"/>
</dbReference>
<dbReference type="EMBL" id="AP027272">
    <property type="protein sequence ID" value="BDX04782.1"/>
    <property type="molecule type" value="Genomic_DNA"/>
</dbReference>
<name>A0AA48HLQ0_9ALTE</name>
<dbReference type="CDD" id="cd00383">
    <property type="entry name" value="trans_reg_C"/>
    <property type="match status" value="1"/>
</dbReference>
<dbReference type="GO" id="GO:0000160">
    <property type="term" value="P:phosphorelay signal transduction system"/>
    <property type="evidence" value="ECO:0007669"/>
    <property type="project" value="InterPro"/>
</dbReference>
<dbReference type="InterPro" id="IPR036388">
    <property type="entry name" value="WH-like_DNA-bd_sf"/>
</dbReference>
<dbReference type="KEGG" id="pmaw:MACH26_03030"/>
<dbReference type="SUPFAM" id="SSF46894">
    <property type="entry name" value="C-terminal effector domain of the bipartite response regulators"/>
    <property type="match status" value="1"/>
</dbReference>
<reference evidence="5" key="1">
    <citation type="submission" date="2023-01" db="EMBL/GenBank/DDBJ databases">
        <title>Complete genome sequence of Planctobacterium marinum strain Dej080120_11.</title>
        <authorList>
            <person name="Ueki S."/>
            <person name="Maruyama F."/>
        </authorList>
    </citation>
    <scope>NUCLEOTIDE SEQUENCE</scope>
    <source>
        <strain evidence="5">Dej080120_11</strain>
    </source>
</reference>
<feature type="DNA-binding region" description="OmpR/PhoB-type" evidence="2">
    <location>
        <begin position="1"/>
        <end position="94"/>
    </location>
</feature>
<feature type="domain" description="OmpR/PhoB-type" evidence="4">
    <location>
        <begin position="1"/>
        <end position="94"/>
    </location>
</feature>
<dbReference type="InterPro" id="IPR011990">
    <property type="entry name" value="TPR-like_helical_dom_sf"/>
</dbReference>
<keyword evidence="3" id="KW-1133">Transmembrane helix</keyword>
<protein>
    <recommendedName>
        <fullName evidence="4">OmpR/PhoB-type domain-containing protein</fullName>
    </recommendedName>
</protein>
<evidence type="ECO:0000256" key="1">
    <source>
        <dbReference type="ARBA" id="ARBA00023125"/>
    </source>
</evidence>
<accession>A0AA48HLQ0</accession>
<dbReference type="GO" id="GO:0003677">
    <property type="term" value="F:DNA binding"/>
    <property type="evidence" value="ECO:0007669"/>
    <property type="project" value="UniProtKB-UniRule"/>
</dbReference>
<proteinExistence type="predicted"/>
<dbReference type="Gene3D" id="1.25.40.10">
    <property type="entry name" value="Tetratricopeptide repeat domain"/>
    <property type="match status" value="1"/>
</dbReference>
<organism evidence="5 6">
    <name type="scientific">Planctobacterium marinum</name>
    <dbReference type="NCBI Taxonomy" id="1631968"/>
    <lineage>
        <taxon>Bacteria</taxon>
        <taxon>Pseudomonadati</taxon>
        <taxon>Pseudomonadota</taxon>
        <taxon>Gammaproteobacteria</taxon>
        <taxon>Alteromonadales</taxon>
        <taxon>Alteromonadaceae</taxon>
        <taxon>Planctobacterium</taxon>
    </lineage>
</organism>